<dbReference type="EMBL" id="JANPWB010000010">
    <property type="protein sequence ID" value="KAJ1137502.1"/>
    <property type="molecule type" value="Genomic_DNA"/>
</dbReference>
<sequence length="118" mass="12489">MSLCVSGYRERACALPLSVPVDMSLCVSGGHVVVCVRVQAACVCTALICAGTRHCVCPGTARALHKPTVSRSCESNASSSSASANVPRAEERATRIGASNRCHVLGPLWDIINIHDRW</sequence>
<dbReference type="Proteomes" id="UP001066276">
    <property type="component" value="Chromosome 6"/>
</dbReference>
<dbReference type="AlphaFoldDB" id="A0AAV7QAB7"/>
<accession>A0AAV7QAB7</accession>
<name>A0AAV7QAB7_PLEWA</name>
<protein>
    <submittedName>
        <fullName evidence="1">Uncharacterized protein</fullName>
    </submittedName>
</protein>
<comment type="caution">
    <text evidence="1">The sequence shown here is derived from an EMBL/GenBank/DDBJ whole genome shotgun (WGS) entry which is preliminary data.</text>
</comment>
<organism evidence="1 2">
    <name type="scientific">Pleurodeles waltl</name>
    <name type="common">Iberian ribbed newt</name>
    <dbReference type="NCBI Taxonomy" id="8319"/>
    <lineage>
        <taxon>Eukaryota</taxon>
        <taxon>Metazoa</taxon>
        <taxon>Chordata</taxon>
        <taxon>Craniata</taxon>
        <taxon>Vertebrata</taxon>
        <taxon>Euteleostomi</taxon>
        <taxon>Amphibia</taxon>
        <taxon>Batrachia</taxon>
        <taxon>Caudata</taxon>
        <taxon>Salamandroidea</taxon>
        <taxon>Salamandridae</taxon>
        <taxon>Pleurodelinae</taxon>
        <taxon>Pleurodeles</taxon>
    </lineage>
</organism>
<proteinExistence type="predicted"/>
<evidence type="ECO:0000313" key="2">
    <source>
        <dbReference type="Proteomes" id="UP001066276"/>
    </source>
</evidence>
<gene>
    <name evidence="1" type="ORF">NDU88_003900</name>
</gene>
<reference evidence="1" key="1">
    <citation type="journal article" date="2022" name="bioRxiv">
        <title>Sequencing and chromosome-scale assembly of the giantPleurodeles waltlgenome.</title>
        <authorList>
            <person name="Brown T."/>
            <person name="Elewa A."/>
            <person name="Iarovenko S."/>
            <person name="Subramanian E."/>
            <person name="Araus A.J."/>
            <person name="Petzold A."/>
            <person name="Susuki M."/>
            <person name="Suzuki K.-i.T."/>
            <person name="Hayashi T."/>
            <person name="Toyoda A."/>
            <person name="Oliveira C."/>
            <person name="Osipova E."/>
            <person name="Leigh N.D."/>
            <person name="Simon A."/>
            <person name="Yun M.H."/>
        </authorList>
    </citation>
    <scope>NUCLEOTIDE SEQUENCE</scope>
    <source>
        <strain evidence="1">20211129_DDA</strain>
        <tissue evidence="1">Liver</tissue>
    </source>
</reference>
<evidence type="ECO:0000313" key="1">
    <source>
        <dbReference type="EMBL" id="KAJ1137502.1"/>
    </source>
</evidence>
<keyword evidence="2" id="KW-1185">Reference proteome</keyword>